<comment type="similarity">
    <text evidence="3">Belongs to the UTP5 family.</text>
</comment>
<dbReference type="Proteomes" id="UP000001554">
    <property type="component" value="Chromosome 1"/>
</dbReference>
<feature type="domain" description="Small-subunit processome Utp12" evidence="6">
    <location>
        <begin position="510"/>
        <end position="611"/>
    </location>
</feature>
<feature type="compositionally biased region" description="Acidic residues" evidence="5">
    <location>
        <begin position="636"/>
        <end position="645"/>
    </location>
</feature>
<reference evidence="7" key="1">
    <citation type="journal article" date="2020" name="Nat. Ecol. Evol.">
        <title>Deeply conserved synteny resolves early events in vertebrate evolution.</title>
        <authorList>
            <person name="Simakov O."/>
            <person name="Marletaz F."/>
            <person name="Yue J.X."/>
            <person name="O'Connell B."/>
            <person name="Jenkins J."/>
            <person name="Brandt A."/>
            <person name="Calef R."/>
            <person name="Tung C.H."/>
            <person name="Huang T.K."/>
            <person name="Schmutz J."/>
            <person name="Satoh N."/>
            <person name="Yu J.K."/>
            <person name="Putnam N.H."/>
            <person name="Green R.E."/>
            <person name="Rokhsar D.S."/>
        </authorList>
    </citation>
    <scope>NUCLEOTIDE SEQUENCE [LARGE SCALE GENOMIC DNA]</scope>
    <source>
        <strain evidence="7">S238N-H82</strain>
    </source>
</reference>
<dbReference type="AlphaFoldDB" id="A0A9J7LJN3"/>
<dbReference type="InterPro" id="IPR007148">
    <property type="entry name" value="SSU_processome_Utp12"/>
</dbReference>
<dbReference type="KEGG" id="bfo:118421006"/>
<dbReference type="InterPro" id="IPR015943">
    <property type="entry name" value="WD40/YVTN_repeat-like_dom_sf"/>
</dbReference>
<evidence type="ECO:0000256" key="3">
    <source>
        <dbReference type="ARBA" id="ARBA00038335"/>
    </source>
</evidence>
<dbReference type="OMA" id="PCTALTW"/>
<dbReference type="GeneID" id="118421006"/>
<dbReference type="OrthoDB" id="30195at2759"/>
<dbReference type="PROSITE" id="PS50082">
    <property type="entry name" value="WD_REPEATS_2"/>
    <property type="match status" value="1"/>
</dbReference>
<feature type="repeat" description="WD" evidence="4">
    <location>
        <begin position="158"/>
        <end position="199"/>
    </location>
</feature>
<feature type="region of interest" description="Disordered" evidence="5">
    <location>
        <begin position="622"/>
        <end position="701"/>
    </location>
</feature>
<dbReference type="SMART" id="SM00320">
    <property type="entry name" value="WD40"/>
    <property type="match status" value="5"/>
</dbReference>
<organism evidence="7 9">
    <name type="scientific">Branchiostoma floridae</name>
    <name type="common">Florida lancelet</name>
    <name type="synonym">Amphioxus</name>
    <dbReference type="NCBI Taxonomy" id="7739"/>
    <lineage>
        <taxon>Eukaryota</taxon>
        <taxon>Metazoa</taxon>
        <taxon>Chordata</taxon>
        <taxon>Cephalochordata</taxon>
        <taxon>Leptocardii</taxon>
        <taxon>Amphioxiformes</taxon>
        <taxon>Branchiostomatidae</taxon>
        <taxon>Branchiostoma</taxon>
    </lineage>
</organism>
<evidence type="ECO:0000313" key="9">
    <source>
        <dbReference type="RefSeq" id="XP_035684043.1"/>
    </source>
</evidence>
<dbReference type="GO" id="GO:0000462">
    <property type="term" value="P:maturation of SSU-rRNA from tricistronic rRNA transcript (SSU-rRNA, 5.8S rRNA, LSU-rRNA)"/>
    <property type="evidence" value="ECO:0000318"/>
    <property type="project" value="GO_Central"/>
</dbReference>
<dbReference type="GO" id="GO:0005730">
    <property type="term" value="C:nucleolus"/>
    <property type="evidence" value="ECO:0000318"/>
    <property type="project" value="GO_Central"/>
</dbReference>
<protein>
    <submittedName>
        <fullName evidence="8">WD repeat-containing protein 43-like isoform X1</fullName>
    </submittedName>
    <submittedName>
        <fullName evidence="9">WD repeat-containing protein 43-like isoform X2</fullName>
    </submittedName>
</protein>
<reference evidence="8 9" key="2">
    <citation type="submission" date="2025-04" db="UniProtKB">
        <authorList>
            <consortium name="RefSeq"/>
        </authorList>
    </citation>
    <scope>IDENTIFICATION</scope>
    <source>
        <strain evidence="8 9">S238N-H82</strain>
        <tissue evidence="8 9">Testes</tissue>
    </source>
</reference>
<dbReference type="InterPro" id="IPR052414">
    <property type="entry name" value="U3_snoRNA-assoc_WDR"/>
</dbReference>
<feature type="compositionally biased region" description="Acidic residues" evidence="5">
    <location>
        <begin position="654"/>
        <end position="701"/>
    </location>
</feature>
<dbReference type="SUPFAM" id="SSF50978">
    <property type="entry name" value="WD40 repeat-like"/>
    <property type="match status" value="1"/>
</dbReference>
<dbReference type="Gene3D" id="2.130.10.10">
    <property type="entry name" value="YVTN repeat-like/Quinoprotein amine dehydrogenase"/>
    <property type="match status" value="2"/>
</dbReference>
<accession>A0A9J7LJN3</accession>
<dbReference type="InterPro" id="IPR001680">
    <property type="entry name" value="WD40_rpt"/>
</dbReference>
<keyword evidence="4" id="KW-0853">WD repeat</keyword>
<proteinExistence type="inferred from homology"/>
<evidence type="ECO:0000256" key="2">
    <source>
        <dbReference type="ARBA" id="ARBA00023242"/>
    </source>
</evidence>
<evidence type="ECO:0000256" key="5">
    <source>
        <dbReference type="SAM" id="MobiDB-lite"/>
    </source>
</evidence>
<dbReference type="InterPro" id="IPR036322">
    <property type="entry name" value="WD40_repeat_dom_sf"/>
</dbReference>
<keyword evidence="7" id="KW-1185">Reference proteome</keyword>
<dbReference type="Pfam" id="PF04003">
    <property type="entry name" value="Utp12"/>
    <property type="match status" value="1"/>
</dbReference>
<evidence type="ECO:0000256" key="4">
    <source>
        <dbReference type="PROSITE-ProRule" id="PRU00221"/>
    </source>
</evidence>
<evidence type="ECO:0000313" key="8">
    <source>
        <dbReference type="RefSeq" id="XP_035684035.1"/>
    </source>
</evidence>
<dbReference type="PANTHER" id="PTHR44267">
    <property type="entry name" value="WD REPEAT-CONTAINING PROTEIN 43"/>
    <property type="match status" value="1"/>
</dbReference>
<name>A0A9J7LJN3_BRAFL</name>
<comment type="subcellular location">
    <subcellularLocation>
        <location evidence="1">Nucleus</location>
    </subcellularLocation>
</comment>
<sequence>MHETAEPLLLIGQDNVTWLCSWERAPRERTSQPGACAHPHTCGKMATNFSAERRRLCQFSPPAADCLARASADGRLQLWDTDSGALRQEYTPSAHLSATCSCLAWGPLREARNEHKKRKRKSDQMSALSSLDIVAMGTTAGTILLYSVVKGDLQSQLTGGHDDIVNCLCWRAEENSLFSCSDDQHIVEWTVTTAQVKCKWKADRGPVQTISLGPGGKTLLSAARTIKLWDLEKREVLLSFTGHASLVTSLLFATLPPPTANGRRKSVTNQEAAVDGLYFLSGATHDRLMNAWQIKMKSKEKTAVVSFSLTEEPVYVDVLRPRQKDQPAHLAVVTRNGDLHIFKFILNGRGKKPLTPQHTIQVATQGGEATPTPLPIIAAQFCQDLDTTMRIAYGTGLRPAFERINCSSLEKHTCLIRADPGRSAITLEEDAGKVKTPGKAKEVTVLAPGHMTHAAAPSSKNKKKLTPKDLSIQERLDVISTDQGQTSGGDATPRADTLAVLLTQGLQSEDSDILQRVFASANESLIRNTVQRIPMSLVVPLLKEVTRRMHGRAGSGMTVQWLRAVLETHTSYLMTCPDVLSSLGSLYELLDSRVATFSKLSRLQGKLKLVLSQTSAKEEQQWQFSSKPLLSYRDESSDEQDEAMEDLLHGHPDSDEDWEEMSDMEAQEQDGEQPEEEEEEGSSEEEGSPEEDGSSEESDED</sequence>
<dbReference type="PANTHER" id="PTHR44267:SF1">
    <property type="entry name" value="WD REPEAT-CONTAINING PROTEIN 43"/>
    <property type="match status" value="1"/>
</dbReference>
<evidence type="ECO:0000313" key="7">
    <source>
        <dbReference type="Proteomes" id="UP000001554"/>
    </source>
</evidence>
<gene>
    <name evidence="8 9" type="primary">LOC118421006</name>
</gene>
<dbReference type="Pfam" id="PF00400">
    <property type="entry name" value="WD40"/>
    <property type="match status" value="1"/>
</dbReference>
<dbReference type="RefSeq" id="XP_035684035.1">
    <property type="nucleotide sequence ID" value="XM_035828142.1"/>
</dbReference>
<evidence type="ECO:0000259" key="6">
    <source>
        <dbReference type="Pfam" id="PF04003"/>
    </source>
</evidence>
<evidence type="ECO:0000256" key="1">
    <source>
        <dbReference type="ARBA" id="ARBA00004123"/>
    </source>
</evidence>
<keyword evidence="2" id="KW-0539">Nucleus</keyword>
<dbReference type="RefSeq" id="XP_035684043.1">
    <property type="nucleotide sequence ID" value="XM_035828150.1"/>
</dbReference>